<dbReference type="FunFam" id="3.20.20.70:FF:000059">
    <property type="entry name" value="N-ethylmaleimide reductase, FMN-linked"/>
    <property type="match status" value="1"/>
</dbReference>
<comment type="caution">
    <text evidence="5">The sequence shown here is derived from an EMBL/GenBank/DDBJ whole genome shotgun (WGS) entry which is preliminary data.</text>
</comment>
<dbReference type="GO" id="GO:0005829">
    <property type="term" value="C:cytosol"/>
    <property type="evidence" value="ECO:0007669"/>
    <property type="project" value="TreeGrafter"/>
</dbReference>
<sequence length="357" mass="38317">MNPLFQPVTIGKLQLPNRLVMAPMTRNRATPDGRVTALHAEYYAQRASAGLIVTESTQPNVLGQGYFATPGIHDPVQVEAWKQVTRAVHDAGGRIFLQLTHCGRIGHPVLYPGGELPLAPSAVASGEQLPGPDGMLDHPTPRPMTSTDIATTIDDFARAARNAVEADFDGVEIHAANGFLLHQFLADNTNLRTDGYGGSVTHRIRFAVEVVEAVADAIGAERTALKLSPGNPYNGIVEADPVPLYRELLNTLAETQLAYLHLFEGGSRSLSRTLREAWPHPLILNPHPTPDAFPAAPRTAADALTEGLADAVSLATLWLANPDLPARIHAGGPYNTPDPATFYGGDHRGYTDYSTLT</sequence>
<dbReference type="CDD" id="cd02933">
    <property type="entry name" value="OYE_like_FMN"/>
    <property type="match status" value="1"/>
</dbReference>
<comment type="similarity">
    <text evidence="2">Belongs to the NADH:flavin oxidoreductase/NADH oxidase family.</text>
</comment>
<dbReference type="InterPro" id="IPR045247">
    <property type="entry name" value="Oye-like"/>
</dbReference>
<dbReference type="GO" id="GO:0016628">
    <property type="term" value="F:oxidoreductase activity, acting on the CH-CH group of donors, NAD or NADP as acceptor"/>
    <property type="evidence" value="ECO:0007669"/>
    <property type="project" value="UniProtKB-ARBA"/>
</dbReference>
<dbReference type="InterPro" id="IPR013785">
    <property type="entry name" value="Aldolase_TIM"/>
</dbReference>
<evidence type="ECO:0000256" key="2">
    <source>
        <dbReference type="ARBA" id="ARBA00005979"/>
    </source>
</evidence>
<comment type="cofactor">
    <cofactor evidence="1">
        <name>FMN</name>
        <dbReference type="ChEBI" id="CHEBI:58210"/>
    </cofactor>
</comment>
<dbReference type="GO" id="GO:0010181">
    <property type="term" value="F:FMN binding"/>
    <property type="evidence" value="ECO:0007669"/>
    <property type="project" value="InterPro"/>
</dbReference>
<dbReference type="SUPFAM" id="SSF51395">
    <property type="entry name" value="FMN-linked oxidoreductases"/>
    <property type="match status" value="1"/>
</dbReference>
<organism evidence="5 6">
    <name type="scientific">Planobispora siamensis</name>
    <dbReference type="NCBI Taxonomy" id="936338"/>
    <lineage>
        <taxon>Bacteria</taxon>
        <taxon>Bacillati</taxon>
        <taxon>Actinomycetota</taxon>
        <taxon>Actinomycetes</taxon>
        <taxon>Streptosporangiales</taxon>
        <taxon>Streptosporangiaceae</taxon>
        <taxon>Planobispora</taxon>
    </lineage>
</organism>
<accession>A0A8J3SQY5</accession>
<evidence type="ECO:0000313" key="6">
    <source>
        <dbReference type="Proteomes" id="UP000619788"/>
    </source>
</evidence>
<dbReference type="Proteomes" id="UP000619788">
    <property type="component" value="Unassembled WGS sequence"/>
</dbReference>
<evidence type="ECO:0000259" key="4">
    <source>
        <dbReference type="Pfam" id="PF00724"/>
    </source>
</evidence>
<dbReference type="PANTHER" id="PTHR22893">
    <property type="entry name" value="NADH OXIDOREDUCTASE-RELATED"/>
    <property type="match status" value="1"/>
</dbReference>
<evidence type="ECO:0000313" key="5">
    <source>
        <dbReference type="EMBL" id="GIH96774.1"/>
    </source>
</evidence>
<dbReference type="PANTHER" id="PTHR22893:SF91">
    <property type="entry name" value="NADPH DEHYDROGENASE 2-RELATED"/>
    <property type="match status" value="1"/>
</dbReference>
<dbReference type="InterPro" id="IPR001155">
    <property type="entry name" value="OxRdtase_FMN_N"/>
</dbReference>
<dbReference type="Pfam" id="PF00724">
    <property type="entry name" value="Oxidored_FMN"/>
    <property type="match status" value="1"/>
</dbReference>
<feature type="domain" description="NADH:flavin oxidoreductase/NADH oxidase N-terminal" evidence="4">
    <location>
        <begin position="4"/>
        <end position="331"/>
    </location>
</feature>
<reference evidence="5 6" key="1">
    <citation type="submission" date="2021-01" db="EMBL/GenBank/DDBJ databases">
        <title>Whole genome shotgun sequence of Planobispora siamensis NBRC 107568.</title>
        <authorList>
            <person name="Komaki H."/>
            <person name="Tamura T."/>
        </authorList>
    </citation>
    <scope>NUCLEOTIDE SEQUENCE [LARGE SCALE GENOMIC DNA]</scope>
    <source>
        <strain evidence="5 6">NBRC 107568</strain>
    </source>
</reference>
<evidence type="ECO:0000256" key="1">
    <source>
        <dbReference type="ARBA" id="ARBA00001917"/>
    </source>
</evidence>
<keyword evidence="3" id="KW-0560">Oxidoreductase</keyword>
<protein>
    <submittedName>
        <fullName evidence="5">Alkene reductase</fullName>
    </submittedName>
</protein>
<keyword evidence="6" id="KW-1185">Reference proteome</keyword>
<dbReference type="AlphaFoldDB" id="A0A8J3SQY5"/>
<dbReference type="EMBL" id="BOOJ01000071">
    <property type="protein sequence ID" value="GIH96774.1"/>
    <property type="molecule type" value="Genomic_DNA"/>
</dbReference>
<proteinExistence type="inferred from homology"/>
<name>A0A8J3SQY5_9ACTN</name>
<evidence type="ECO:0000256" key="3">
    <source>
        <dbReference type="ARBA" id="ARBA00023002"/>
    </source>
</evidence>
<dbReference type="Gene3D" id="3.20.20.70">
    <property type="entry name" value="Aldolase class I"/>
    <property type="match status" value="1"/>
</dbReference>
<gene>
    <name evidence="5" type="ORF">Psi01_74040</name>
</gene>
<dbReference type="RefSeq" id="WP_204068805.1">
    <property type="nucleotide sequence ID" value="NZ_BOOJ01000071.1"/>
</dbReference>